<keyword evidence="17" id="KW-1185">Reference proteome</keyword>
<comment type="similarity">
    <text evidence="13">Belongs to the G-protein coupled receptor 1 family.</text>
</comment>
<dbReference type="GO" id="GO:0004930">
    <property type="term" value="F:G protein-coupled receptor activity"/>
    <property type="evidence" value="ECO:0007669"/>
    <property type="project" value="UniProtKB-KW"/>
</dbReference>
<proteinExistence type="inferred from homology"/>
<evidence type="ECO:0000256" key="2">
    <source>
        <dbReference type="ARBA" id="ARBA00022475"/>
    </source>
</evidence>
<dbReference type="InterPro" id="IPR017452">
    <property type="entry name" value="GPCR_Rhodpsn_7TM"/>
</dbReference>
<feature type="domain" description="G-protein coupled receptors family 1 profile" evidence="15">
    <location>
        <begin position="43"/>
        <end position="292"/>
    </location>
</feature>
<keyword evidence="8 14" id="KW-0472">Membrane</keyword>
<dbReference type="AlphaFoldDB" id="A0A8J6BJW1"/>
<keyword evidence="11" id="KW-0325">Glycoprotein</keyword>
<keyword evidence="3 14" id="KW-0716">Sensory transduction</keyword>
<evidence type="ECO:0000256" key="10">
    <source>
        <dbReference type="ARBA" id="ARBA00023170"/>
    </source>
</evidence>
<evidence type="ECO:0000259" key="15">
    <source>
        <dbReference type="PROSITE" id="PS50262"/>
    </source>
</evidence>
<evidence type="ECO:0000256" key="6">
    <source>
        <dbReference type="ARBA" id="ARBA00022989"/>
    </source>
</evidence>
<dbReference type="EMBL" id="WNTK01021819">
    <property type="protein sequence ID" value="KAG9461428.1"/>
    <property type="molecule type" value="Genomic_DNA"/>
</dbReference>
<keyword evidence="5 14" id="KW-0552">Olfaction</keyword>
<dbReference type="PRINTS" id="PR00245">
    <property type="entry name" value="OLFACTORYR"/>
</dbReference>
<dbReference type="PROSITE" id="PS00237">
    <property type="entry name" value="G_PROTEIN_RECEP_F1_1"/>
    <property type="match status" value="1"/>
</dbReference>
<keyword evidence="6 14" id="KW-1133">Transmembrane helix</keyword>
<dbReference type="Gene3D" id="1.20.1070.10">
    <property type="entry name" value="Rhodopsin 7-helix transmembrane proteins"/>
    <property type="match status" value="1"/>
</dbReference>
<evidence type="ECO:0000256" key="3">
    <source>
        <dbReference type="ARBA" id="ARBA00022606"/>
    </source>
</evidence>
<keyword evidence="9" id="KW-1015">Disulfide bond</keyword>
<dbReference type="Proteomes" id="UP000770717">
    <property type="component" value="Unassembled WGS sequence"/>
</dbReference>
<evidence type="ECO:0000256" key="14">
    <source>
        <dbReference type="RuleBase" id="RU363047"/>
    </source>
</evidence>
<dbReference type="PROSITE" id="PS50262">
    <property type="entry name" value="G_PROTEIN_RECEP_F1_2"/>
    <property type="match status" value="1"/>
</dbReference>
<dbReference type="InterPro" id="IPR050939">
    <property type="entry name" value="Olfactory_GPCR1"/>
</dbReference>
<evidence type="ECO:0000256" key="8">
    <source>
        <dbReference type="ARBA" id="ARBA00023136"/>
    </source>
</evidence>
<dbReference type="PRINTS" id="PR00237">
    <property type="entry name" value="GPCRRHODOPSN"/>
</dbReference>
<evidence type="ECO:0000256" key="5">
    <source>
        <dbReference type="ARBA" id="ARBA00022725"/>
    </source>
</evidence>
<dbReference type="GO" id="GO:0004984">
    <property type="term" value="F:olfactory receptor activity"/>
    <property type="evidence" value="ECO:0007669"/>
    <property type="project" value="InterPro"/>
</dbReference>
<evidence type="ECO:0000256" key="7">
    <source>
        <dbReference type="ARBA" id="ARBA00023040"/>
    </source>
</evidence>
<evidence type="ECO:0000256" key="4">
    <source>
        <dbReference type="ARBA" id="ARBA00022692"/>
    </source>
</evidence>
<keyword evidence="7 13" id="KW-0297">G-protein coupled receptor</keyword>
<dbReference type="InterPro" id="IPR000725">
    <property type="entry name" value="Olfact_rcpt"/>
</dbReference>
<dbReference type="PANTHER" id="PTHR24242:SF253">
    <property type="entry name" value="OLFACTORY RECEPTOR-RELATED"/>
    <property type="match status" value="1"/>
</dbReference>
<comment type="subcellular location">
    <subcellularLocation>
        <location evidence="1 14">Cell membrane</location>
        <topology evidence="1 14">Multi-pass membrane protein</topology>
    </subcellularLocation>
</comment>
<dbReference type="SUPFAM" id="SSF81321">
    <property type="entry name" value="Family A G protein-coupled receptor-like"/>
    <property type="match status" value="1"/>
</dbReference>
<keyword evidence="4 13" id="KW-0812">Transmembrane</keyword>
<evidence type="ECO:0000313" key="16">
    <source>
        <dbReference type="EMBL" id="KAG9461428.1"/>
    </source>
</evidence>
<comment type="caution">
    <text evidence="16">The sequence shown here is derived from an EMBL/GenBank/DDBJ whole genome shotgun (WGS) entry which is preliminary data.</text>
</comment>
<name>A0A8J6BJW1_ELECQ</name>
<organism evidence="16 17">
    <name type="scientific">Eleutherodactylus coqui</name>
    <name type="common">Puerto Rican coqui</name>
    <dbReference type="NCBI Taxonomy" id="57060"/>
    <lineage>
        <taxon>Eukaryota</taxon>
        <taxon>Metazoa</taxon>
        <taxon>Chordata</taxon>
        <taxon>Craniata</taxon>
        <taxon>Vertebrata</taxon>
        <taxon>Euteleostomi</taxon>
        <taxon>Amphibia</taxon>
        <taxon>Batrachia</taxon>
        <taxon>Anura</taxon>
        <taxon>Neobatrachia</taxon>
        <taxon>Hyloidea</taxon>
        <taxon>Eleutherodactylidae</taxon>
        <taxon>Eleutherodactylinae</taxon>
        <taxon>Eleutherodactylus</taxon>
        <taxon>Eleutherodactylus</taxon>
    </lineage>
</organism>
<evidence type="ECO:0000313" key="17">
    <source>
        <dbReference type="Proteomes" id="UP000770717"/>
    </source>
</evidence>
<dbReference type="OrthoDB" id="9444602at2759"/>
<keyword evidence="2 14" id="KW-1003">Cell membrane</keyword>
<evidence type="ECO:0000256" key="9">
    <source>
        <dbReference type="ARBA" id="ARBA00023157"/>
    </source>
</evidence>
<feature type="transmembrane region" description="Helical" evidence="14">
    <location>
        <begin position="27"/>
        <end position="51"/>
    </location>
</feature>
<feature type="transmembrane region" description="Helical" evidence="14">
    <location>
        <begin position="199"/>
        <end position="223"/>
    </location>
</feature>
<evidence type="ECO:0000256" key="12">
    <source>
        <dbReference type="ARBA" id="ARBA00023224"/>
    </source>
</evidence>
<dbReference type="PANTHER" id="PTHR24242">
    <property type="entry name" value="G-PROTEIN COUPLED RECEPTOR"/>
    <property type="match status" value="1"/>
</dbReference>
<keyword evidence="10 13" id="KW-0675">Receptor</keyword>
<dbReference type="Pfam" id="PF13853">
    <property type="entry name" value="7tm_4"/>
    <property type="match status" value="1"/>
</dbReference>
<dbReference type="InterPro" id="IPR000276">
    <property type="entry name" value="GPCR_Rhodpsn"/>
</dbReference>
<dbReference type="FunFam" id="1.20.1070.10:FF:000010">
    <property type="entry name" value="Olfactory receptor"/>
    <property type="match status" value="1"/>
</dbReference>
<evidence type="ECO:0000256" key="13">
    <source>
        <dbReference type="RuleBase" id="RU000688"/>
    </source>
</evidence>
<accession>A0A8J6BJW1</accession>
<feature type="transmembrane region" description="Helical" evidence="14">
    <location>
        <begin position="142"/>
        <end position="165"/>
    </location>
</feature>
<evidence type="ECO:0000256" key="1">
    <source>
        <dbReference type="ARBA" id="ARBA00004651"/>
    </source>
</evidence>
<protein>
    <recommendedName>
        <fullName evidence="14">Olfactory receptor</fullName>
    </recommendedName>
</protein>
<keyword evidence="12 13" id="KW-0807">Transducer</keyword>
<feature type="transmembrane region" description="Helical" evidence="14">
    <location>
        <begin position="244"/>
        <end position="263"/>
    </location>
</feature>
<sequence>MELKGMEKNNITTVVLLGFPGPYNVRILLFLLIFMIYCVTICGNLLVIILVSSTRNLHSPMYFFLTQLTTSDIMTSSDIVPNMLHMILNNGSSMSLPGCITQLFFFSYAECTECLLLTVMSYDRYLAICKPLNYYSTMSSVICLKCIITSWIMSFFAAFITIAHVSQLPFCRSNIIDHFFCDLDPLLQLSCLDTFNVKLFAMCISFTFVVLPFVMIVISYASIIRTIVKIQSINQKEKAFSTCGSHLAVVSIFYGTLFTIYLIPIKGKSIVSHKILSLMYCAMTPLINPAIYCLRNKDIIIAVRKFVVQ</sequence>
<reference evidence="16" key="1">
    <citation type="thesis" date="2020" institute="ProQuest LLC" country="789 East Eisenhower Parkway, Ann Arbor, MI, USA">
        <title>Comparative Genomics and Chromosome Evolution.</title>
        <authorList>
            <person name="Mudd A.B."/>
        </authorList>
    </citation>
    <scope>NUCLEOTIDE SEQUENCE</scope>
    <source>
        <strain evidence="16">HN-11 Male</strain>
        <tissue evidence="16">Kidney and liver</tissue>
    </source>
</reference>
<gene>
    <name evidence="16" type="ORF">GDO78_016917</name>
</gene>
<evidence type="ECO:0000256" key="11">
    <source>
        <dbReference type="ARBA" id="ARBA00023180"/>
    </source>
</evidence>
<feature type="transmembrane region" description="Helical" evidence="14">
    <location>
        <begin position="275"/>
        <end position="294"/>
    </location>
</feature>
<dbReference type="GO" id="GO:0005886">
    <property type="term" value="C:plasma membrane"/>
    <property type="evidence" value="ECO:0007669"/>
    <property type="project" value="UniProtKB-SubCell"/>
</dbReference>